<dbReference type="AlphaFoldDB" id="A0A520MAB8"/>
<dbReference type="SUPFAM" id="SSF51412">
    <property type="entry name" value="Inosine monophosphate dehydrogenase (IMPDH)"/>
    <property type="match status" value="1"/>
</dbReference>
<keyword evidence="4" id="KW-0503">Monooxygenase</keyword>
<dbReference type="CDD" id="cd04730">
    <property type="entry name" value="NPD_like"/>
    <property type="match status" value="1"/>
</dbReference>
<evidence type="ECO:0000313" key="5">
    <source>
        <dbReference type="Proteomes" id="UP000318359"/>
    </source>
</evidence>
<accession>A0A520MAB8</accession>
<sequence>MKSPICEMFDIEFPLVAFSHCRDVVVAVSKAGGMGVLGAVGHTPEMLEQDLKWIDEHIDGKPYGVDLLVPNKFEGKGSNITSEDLINMIPQKHRDFRADVLKEYDVDGEILRGGGESKNIELASDSRFGKNLKKDGAQKLLEVAFSHPIKLIANALGVPPQWMLEMGKENNVKVAALLGAKEHAIKQVQAGVDILVVSGTEGGGHCGSVSTMVLVPEVKRAIQEHGDIPILAAGGIATGEQMAGVMAMGADGVWCASVFLPTTDSETSETIKEKMVNASSSQTVRSKSRTGKHSRQLQSAWTDAWEAKDAPEPLPMPLQTIVSEPALAIVNKQAEIGHEGAKKLETYWVGQGIGLVNETITAGQTVQKFKEEFIAAYERVVSLFD</sequence>
<dbReference type="PANTHER" id="PTHR32332:SF38">
    <property type="entry name" value="MONOOXYGENASE RV1533-RELATED"/>
    <property type="match status" value="1"/>
</dbReference>
<dbReference type="InterPro" id="IPR013785">
    <property type="entry name" value="Aldolase_TIM"/>
</dbReference>
<dbReference type="GO" id="GO:0018580">
    <property type="term" value="F:nitronate monooxygenase activity"/>
    <property type="evidence" value="ECO:0007669"/>
    <property type="project" value="InterPro"/>
</dbReference>
<organism evidence="4 5">
    <name type="scientific">SAR86 cluster bacterium</name>
    <dbReference type="NCBI Taxonomy" id="2030880"/>
    <lineage>
        <taxon>Bacteria</taxon>
        <taxon>Pseudomonadati</taxon>
        <taxon>Pseudomonadota</taxon>
        <taxon>Gammaproteobacteria</taxon>
        <taxon>SAR86 cluster</taxon>
    </lineage>
</organism>
<dbReference type="Proteomes" id="UP000318359">
    <property type="component" value="Unassembled WGS sequence"/>
</dbReference>
<keyword evidence="2" id="KW-0288">FMN</keyword>
<evidence type="ECO:0000256" key="1">
    <source>
        <dbReference type="ARBA" id="ARBA00022630"/>
    </source>
</evidence>
<reference evidence="4 5" key="1">
    <citation type="submission" date="2019-02" db="EMBL/GenBank/DDBJ databases">
        <title>Prokaryotic population dynamics and viral predation in marine succession experiment using metagenomics: the confinement effect.</title>
        <authorList>
            <person name="Haro-Moreno J.M."/>
            <person name="Rodriguez-Valera F."/>
            <person name="Lopez-Perez M."/>
        </authorList>
    </citation>
    <scope>NUCLEOTIDE SEQUENCE [LARGE SCALE GENOMIC DNA]</scope>
    <source>
        <strain evidence="4">MED-G167</strain>
    </source>
</reference>
<dbReference type="Gene3D" id="3.20.20.70">
    <property type="entry name" value="Aldolase class I"/>
    <property type="match status" value="1"/>
</dbReference>
<dbReference type="EMBL" id="SHBM01000015">
    <property type="protein sequence ID" value="RZO18133.1"/>
    <property type="molecule type" value="Genomic_DNA"/>
</dbReference>
<keyword evidence="3" id="KW-0560">Oxidoreductase</keyword>
<dbReference type="InterPro" id="IPR004136">
    <property type="entry name" value="NMO"/>
</dbReference>
<dbReference type="Pfam" id="PF03060">
    <property type="entry name" value="NMO"/>
    <property type="match status" value="1"/>
</dbReference>
<keyword evidence="1" id="KW-0285">Flavoprotein</keyword>
<proteinExistence type="predicted"/>
<protein>
    <submittedName>
        <fullName evidence="4">Nitronate monooxygenase</fullName>
    </submittedName>
</protein>
<name>A0A520MAB8_9GAMM</name>
<dbReference type="PANTHER" id="PTHR32332">
    <property type="entry name" value="2-NITROPROPANE DIOXYGENASE"/>
    <property type="match status" value="1"/>
</dbReference>
<comment type="caution">
    <text evidence="4">The sequence shown here is derived from an EMBL/GenBank/DDBJ whole genome shotgun (WGS) entry which is preliminary data.</text>
</comment>
<evidence type="ECO:0000313" key="4">
    <source>
        <dbReference type="EMBL" id="RZO18133.1"/>
    </source>
</evidence>
<gene>
    <name evidence="4" type="ORF">EVB00_01520</name>
</gene>
<evidence type="ECO:0000256" key="2">
    <source>
        <dbReference type="ARBA" id="ARBA00022643"/>
    </source>
</evidence>
<evidence type="ECO:0000256" key="3">
    <source>
        <dbReference type="ARBA" id="ARBA00023002"/>
    </source>
</evidence>